<dbReference type="Pfam" id="PF07729">
    <property type="entry name" value="FCD"/>
    <property type="match status" value="1"/>
</dbReference>
<dbReference type="InterPro" id="IPR011711">
    <property type="entry name" value="GntR_C"/>
</dbReference>
<keyword evidence="2" id="KW-0238">DNA-binding</keyword>
<dbReference type="InterPro" id="IPR000524">
    <property type="entry name" value="Tscrpt_reg_HTH_GntR"/>
</dbReference>
<evidence type="ECO:0000256" key="3">
    <source>
        <dbReference type="ARBA" id="ARBA00023163"/>
    </source>
</evidence>
<dbReference type="InterPro" id="IPR008920">
    <property type="entry name" value="TF_FadR/GntR_C"/>
</dbReference>
<protein>
    <submittedName>
        <fullName evidence="5">Transcriptional regulator, GntR family</fullName>
    </submittedName>
</protein>
<dbReference type="STRING" id="1365950.SAMN05428963_10758"/>
<dbReference type="InterPro" id="IPR036390">
    <property type="entry name" value="WH_DNA-bd_sf"/>
</dbReference>
<dbReference type="AlphaFoldDB" id="A0A1T4RM80"/>
<sequence>MARPQLDKMNPVKIQMRTKSETIYSDLKGRILSGELKAETRLKIRELATLYGSSDIPVREALKELAAENLIEMSPHKGSVVKNLSFKEMRDMLEVREVLEPLAAKLAAEHATPELVAALKAINAKCVWLAQEGDYLEYSDANREFHRLITESCGNDYINKIMSELLRVQLYTKTVFDLFPDIIESSLKEHREIIELIEHGSGDEVYNLILKHKRRAYNKLREHFGNMQAQSSLEGDVRHE</sequence>
<keyword evidence="1" id="KW-0805">Transcription regulation</keyword>
<evidence type="ECO:0000256" key="1">
    <source>
        <dbReference type="ARBA" id="ARBA00023015"/>
    </source>
</evidence>
<proteinExistence type="predicted"/>
<dbReference type="SMART" id="SM00895">
    <property type="entry name" value="FCD"/>
    <property type="match status" value="1"/>
</dbReference>
<dbReference type="InterPro" id="IPR036388">
    <property type="entry name" value="WH-like_DNA-bd_sf"/>
</dbReference>
<dbReference type="Gene3D" id="1.20.120.530">
    <property type="entry name" value="GntR ligand-binding domain-like"/>
    <property type="match status" value="1"/>
</dbReference>
<dbReference type="PROSITE" id="PS50949">
    <property type="entry name" value="HTH_GNTR"/>
    <property type="match status" value="1"/>
</dbReference>
<evidence type="ECO:0000313" key="6">
    <source>
        <dbReference type="Proteomes" id="UP000190135"/>
    </source>
</evidence>
<dbReference type="PANTHER" id="PTHR43537:SF5">
    <property type="entry name" value="UXU OPERON TRANSCRIPTIONAL REGULATOR"/>
    <property type="match status" value="1"/>
</dbReference>
<evidence type="ECO:0000259" key="4">
    <source>
        <dbReference type="PROSITE" id="PS50949"/>
    </source>
</evidence>
<dbReference type="SMART" id="SM00345">
    <property type="entry name" value="HTH_GNTR"/>
    <property type="match status" value="1"/>
</dbReference>
<feature type="domain" description="HTH gntR-type" evidence="4">
    <location>
        <begin position="17"/>
        <end position="84"/>
    </location>
</feature>
<dbReference type="GO" id="GO:0003700">
    <property type="term" value="F:DNA-binding transcription factor activity"/>
    <property type="evidence" value="ECO:0007669"/>
    <property type="project" value="InterPro"/>
</dbReference>
<name>A0A1T4RM80_9HYPH</name>
<dbReference type="SUPFAM" id="SSF48008">
    <property type="entry name" value="GntR ligand-binding domain-like"/>
    <property type="match status" value="1"/>
</dbReference>
<dbReference type="RefSeq" id="WP_078708568.1">
    <property type="nucleotide sequence ID" value="NZ_FUXL01000007.1"/>
</dbReference>
<accession>A0A1T4RM80</accession>
<organism evidence="5 6">
    <name type="scientific">Consotaella salsifontis</name>
    <dbReference type="NCBI Taxonomy" id="1365950"/>
    <lineage>
        <taxon>Bacteria</taxon>
        <taxon>Pseudomonadati</taxon>
        <taxon>Pseudomonadota</taxon>
        <taxon>Alphaproteobacteria</taxon>
        <taxon>Hyphomicrobiales</taxon>
        <taxon>Aurantimonadaceae</taxon>
        <taxon>Consotaella</taxon>
    </lineage>
</organism>
<gene>
    <name evidence="5" type="ORF">SAMN05428963_10758</name>
</gene>
<dbReference type="SUPFAM" id="SSF46785">
    <property type="entry name" value="Winged helix' DNA-binding domain"/>
    <property type="match status" value="1"/>
</dbReference>
<dbReference type="Pfam" id="PF00392">
    <property type="entry name" value="GntR"/>
    <property type="match status" value="1"/>
</dbReference>
<keyword evidence="6" id="KW-1185">Reference proteome</keyword>
<dbReference type="OrthoDB" id="8114900at2"/>
<dbReference type="CDD" id="cd07377">
    <property type="entry name" value="WHTH_GntR"/>
    <property type="match status" value="1"/>
</dbReference>
<dbReference type="Proteomes" id="UP000190135">
    <property type="component" value="Unassembled WGS sequence"/>
</dbReference>
<keyword evidence="3" id="KW-0804">Transcription</keyword>
<dbReference type="Gene3D" id="1.10.10.10">
    <property type="entry name" value="Winged helix-like DNA-binding domain superfamily/Winged helix DNA-binding domain"/>
    <property type="match status" value="1"/>
</dbReference>
<dbReference type="EMBL" id="FUXL01000007">
    <property type="protein sequence ID" value="SKA16886.1"/>
    <property type="molecule type" value="Genomic_DNA"/>
</dbReference>
<dbReference type="PANTHER" id="PTHR43537">
    <property type="entry name" value="TRANSCRIPTIONAL REGULATOR, GNTR FAMILY"/>
    <property type="match status" value="1"/>
</dbReference>
<evidence type="ECO:0000313" key="5">
    <source>
        <dbReference type="EMBL" id="SKA16886.1"/>
    </source>
</evidence>
<evidence type="ECO:0000256" key="2">
    <source>
        <dbReference type="ARBA" id="ARBA00023125"/>
    </source>
</evidence>
<dbReference type="GO" id="GO:0003677">
    <property type="term" value="F:DNA binding"/>
    <property type="evidence" value="ECO:0007669"/>
    <property type="project" value="UniProtKB-KW"/>
</dbReference>
<reference evidence="5 6" key="1">
    <citation type="submission" date="2017-02" db="EMBL/GenBank/DDBJ databases">
        <authorList>
            <person name="Peterson S.W."/>
        </authorList>
    </citation>
    <scope>NUCLEOTIDE SEQUENCE [LARGE SCALE GENOMIC DNA]</scope>
    <source>
        <strain evidence="5 6">USBA 369</strain>
    </source>
</reference>